<dbReference type="InterPro" id="IPR050515">
    <property type="entry name" value="Beta-lactam/transpept"/>
</dbReference>
<evidence type="ECO:0000256" key="11">
    <source>
        <dbReference type="ARBA" id="ARBA00023136"/>
    </source>
</evidence>
<dbReference type="InterPro" id="IPR005311">
    <property type="entry name" value="PBP_dimer"/>
</dbReference>
<comment type="caution">
    <text evidence="16">The sequence shown here is derived from an EMBL/GenBank/DDBJ whole genome shotgun (WGS) entry which is preliminary data.</text>
</comment>
<evidence type="ECO:0000256" key="12">
    <source>
        <dbReference type="ARBA" id="ARBA00023316"/>
    </source>
</evidence>
<keyword evidence="3" id="KW-1003">Cell membrane</keyword>
<feature type="domain" description="Penicillin-binding protein dimerisation" evidence="15">
    <location>
        <begin position="95"/>
        <end position="268"/>
    </location>
</feature>
<proteinExistence type="predicted"/>
<dbReference type="Proteomes" id="UP000724148">
    <property type="component" value="Unassembled WGS sequence"/>
</dbReference>
<keyword evidence="5" id="KW-0645">Protease</keyword>
<evidence type="ECO:0000256" key="8">
    <source>
        <dbReference type="ARBA" id="ARBA00022960"/>
    </source>
</evidence>
<dbReference type="InterPro" id="IPR001460">
    <property type="entry name" value="PCN-bd_Tpept"/>
</dbReference>
<dbReference type="GO" id="GO:0071555">
    <property type="term" value="P:cell wall organization"/>
    <property type="evidence" value="ECO:0007669"/>
    <property type="project" value="UniProtKB-KW"/>
</dbReference>
<evidence type="ECO:0000256" key="9">
    <source>
        <dbReference type="ARBA" id="ARBA00022984"/>
    </source>
</evidence>
<dbReference type="Pfam" id="PF00905">
    <property type="entry name" value="Transpeptidase"/>
    <property type="match status" value="1"/>
</dbReference>
<evidence type="ECO:0000256" key="4">
    <source>
        <dbReference type="ARBA" id="ARBA00022519"/>
    </source>
</evidence>
<dbReference type="Pfam" id="PF03717">
    <property type="entry name" value="PBP_dimer"/>
    <property type="match status" value="1"/>
</dbReference>
<dbReference type="GO" id="GO:0006508">
    <property type="term" value="P:proteolysis"/>
    <property type="evidence" value="ECO:0007669"/>
    <property type="project" value="UniProtKB-KW"/>
</dbReference>
<dbReference type="Gene3D" id="3.30.1390.30">
    <property type="entry name" value="Penicillin-binding protein 2a, domain 3"/>
    <property type="match status" value="1"/>
</dbReference>
<keyword evidence="4" id="KW-0997">Cell inner membrane</keyword>
<dbReference type="GO" id="GO:0009252">
    <property type="term" value="P:peptidoglycan biosynthetic process"/>
    <property type="evidence" value="ECO:0007669"/>
    <property type="project" value="UniProtKB-KW"/>
</dbReference>
<dbReference type="PANTHER" id="PTHR30627:SF2">
    <property type="entry name" value="PEPTIDOGLYCAN D,D-TRANSPEPTIDASE MRDA"/>
    <property type="match status" value="1"/>
</dbReference>
<keyword evidence="9" id="KW-0573">Peptidoglycan synthesis</keyword>
<feature type="domain" description="Penicillin-binding protein transpeptidase" evidence="14">
    <location>
        <begin position="308"/>
        <end position="642"/>
    </location>
</feature>
<dbReference type="GO" id="GO:0071972">
    <property type="term" value="F:peptidoglycan L,D-transpeptidase activity"/>
    <property type="evidence" value="ECO:0007669"/>
    <property type="project" value="TreeGrafter"/>
</dbReference>
<keyword evidence="10 13" id="KW-1133">Transmembrane helix</keyword>
<evidence type="ECO:0000259" key="14">
    <source>
        <dbReference type="Pfam" id="PF00905"/>
    </source>
</evidence>
<dbReference type="GO" id="GO:0005886">
    <property type="term" value="C:plasma membrane"/>
    <property type="evidence" value="ECO:0007669"/>
    <property type="project" value="UniProtKB-SubCell"/>
</dbReference>
<dbReference type="InterPro" id="IPR012338">
    <property type="entry name" value="Beta-lactam/transpept-like"/>
</dbReference>
<organism evidence="16 17">
    <name type="scientific">Candidatus Sungiibacteriota bacterium</name>
    <dbReference type="NCBI Taxonomy" id="2750080"/>
    <lineage>
        <taxon>Bacteria</taxon>
        <taxon>Candidatus Sungiibacteriota</taxon>
    </lineage>
</organism>
<feature type="transmembrane region" description="Helical" evidence="13">
    <location>
        <begin position="50"/>
        <end position="72"/>
    </location>
</feature>
<evidence type="ECO:0000256" key="13">
    <source>
        <dbReference type="SAM" id="Phobius"/>
    </source>
</evidence>
<keyword evidence="11 13" id="KW-0472">Membrane</keyword>
<evidence type="ECO:0000256" key="10">
    <source>
        <dbReference type="ARBA" id="ARBA00022989"/>
    </source>
</evidence>
<sequence>MWFNKRRLFSKSPALGLEVAPEEVLMDSLNPEDFNADQLEGRIESALGRFPFMIVAVLVAAAFLALISRTWFLQVTKGEEFAKRATENRLFTITLPAPRGIIYDIRKEPIVKNIPGFEVILKRGELPETAEGRRALMASLAKLLGNSEGDIKEAGFDPELLDDKLSSEIIVAADIPRELALELQSRPKEFPGVFVRTREFRDYAGAAFAHVIGYVGKIDKSQINQDERYRGDDIIGKNGVELTYEKELRGTPGEQLIEVNSSGARLGELPERRPVIGESLVLNIDAGLQRVLYDSLRRALETQGKTAGSAVAIDPRNGAVRALVSLPSFDPNVFQRHLSPLAYERTFLSSQKPLFNRAIGGVYPSGSVIKPMIAVAALEEQVIDPTKKIYDPGFISVPNPYRPGEETRFIDWRPQGWIDMRAALARSANVYFYIVGGGYQDVKGLGITKLGEYMRKFGFGAPLGIDISGEVGGLVPGPDTIAKTRPNDPVWRIGDTYQTSIGQGAFQATPLQIAAMIAAVANGGTLWRPRIASAILDEYGNVVKTIEPEAVRTNIAEPRSIQVAREGMRLVATEGTARAYFADFVIEVAAKTGTAQTGFQKNTHGWFTAFAPYQNPELVLVVVAEDVPFNTPIATPVAREVLYWYFTEGKKRILVAAPSQTSLP</sequence>
<dbReference type="GO" id="GO:0008360">
    <property type="term" value="P:regulation of cell shape"/>
    <property type="evidence" value="ECO:0007669"/>
    <property type="project" value="UniProtKB-KW"/>
</dbReference>
<dbReference type="EC" id="3.4.16.4" evidence="16"/>
<keyword evidence="6 13" id="KW-0812">Transmembrane</keyword>
<dbReference type="SUPFAM" id="SSF56519">
    <property type="entry name" value="Penicillin binding protein dimerisation domain"/>
    <property type="match status" value="1"/>
</dbReference>
<keyword evidence="12" id="KW-0961">Cell wall biogenesis/degradation</keyword>
<evidence type="ECO:0000256" key="1">
    <source>
        <dbReference type="ARBA" id="ARBA00004167"/>
    </source>
</evidence>
<dbReference type="GO" id="GO:0008658">
    <property type="term" value="F:penicillin binding"/>
    <property type="evidence" value="ECO:0007669"/>
    <property type="project" value="InterPro"/>
</dbReference>
<dbReference type="EMBL" id="JACOZA010000082">
    <property type="protein sequence ID" value="MBI2097145.1"/>
    <property type="molecule type" value="Genomic_DNA"/>
</dbReference>
<dbReference type="NCBIfam" id="TIGR03423">
    <property type="entry name" value="pbp2_mrdA"/>
    <property type="match status" value="1"/>
</dbReference>
<evidence type="ECO:0000259" key="15">
    <source>
        <dbReference type="Pfam" id="PF03717"/>
    </source>
</evidence>
<dbReference type="InterPro" id="IPR017790">
    <property type="entry name" value="Penicillin-binding_protein_2"/>
</dbReference>
<dbReference type="PANTHER" id="PTHR30627">
    <property type="entry name" value="PEPTIDOGLYCAN D,D-TRANSPEPTIDASE"/>
    <property type="match status" value="1"/>
</dbReference>
<name>A0A931SDT2_9BACT</name>
<accession>A0A931SDT2</accession>
<evidence type="ECO:0000256" key="5">
    <source>
        <dbReference type="ARBA" id="ARBA00022670"/>
    </source>
</evidence>
<comment type="subcellular location">
    <subcellularLocation>
        <location evidence="2">Cell membrane</location>
    </subcellularLocation>
    <subcellularLocation>
        <location evidence="1">Membrane</location>
        <topology evidence="1">Single-pass membrane protein</topology>
    </subcellularLocation>
</comment>
<keyword evidence="16" id="KW-0121">Carboxypeptidase</keyword>
<dbReference type="InterPro" id="IPR036138">
    <property type="entry name" value="PBP_dimer_sf"/>
</dbReference>
<gene>
    <name evidence="16" type="primary">mrdA</name>
    <name evidence="16" type="ORF">HYT40_03300</name>
</gene>
<evidence type="ECO:0000256" key="3">
    <source>
        <dbReference type="ARBA" id="ARBA00022475"/>
    </source>
</evidence>
<evidence type="ECO:0000313" key="16">
    <source>
        <dbReference type="EMBL" id="MBI2097145.1"/>
    </source>
</evidence>
<protein>
    <submittedName>
        <fullName evidence="16">Penicillin-binding protein 2</fullName>
        <ecNumber evidence="16">3.4.16.4</ecNumber>
    </submittedName>
</protein>
<keyword evidence="8" id="KW-0133">Cell shape</keyword>
<dbReference type="SUPFAM" id="SSF56601">
    <property type="entry name" value="beta-lactamase/transpeptidase-like"/>
    <property type="match status" value="1"/>
</dbReference>
<dbReference type="AlphaFoldDB" id="A0A931SDT2"/>
<keyword evidence="7 16" id="KW-0378">Hydrolase</keyword>
<evidence type="ECO:0000256" key="6">
    <source>
        <dbReference type="ARBA" id="ARBA00022692"/>
    </source>
</evidence>
<evidence type="ECO:0000256" key="2">
    <source>
        <dbReference type="ARBA" id="ARBA00004236"/>
    </source>
</evidence>
<dbReference type="GO" id="GO:0009002">
    <property type="term" value="F:serine-type D-Ala-D-Ala carboxypeptidase activity"/>
    <property type="evidence" value="ECO:0007669"/>
    <property type="project" value="UniProtKB-EC"/>
</dbReference>
<dbReference type="Gene3D" id="3.90.1310.10">
    <property type="entry name" value="Penicillin-binding protein 2a (Domain 2)"/>
    <property type="match status" value="1"/>
</dbReference>
<reference evidence="16" key="1">
    <citation type="submission" date="2020-07" db="EMBL/GenBank/DDBJ databases">
        <title>Huge and variable diversity of episymbiotic CPR bacteria and DPANN archaea in groundwater ecosystems.</title>
        <authorList>
            <person name="He C.Y."/>
            <person name="Keren R."/>
            <person name="Whittaker M."/>
            <person name="Farag I.F."/>
            <person name="Doudna J."/>
            <person name="Cate J.H.D."/>
            <person name="Banfield J.F."/>
        </authorList>
    </citation>
    <scope>NUCLEOTIDE SEQUENCE</scope>
    <source>
        <strain evidence="16">NC_groundwater_193_Ag_S-0.1um_51_7</strain>
    </source>
</reference>
<dbReference type="Gene3D" id="3.40.710.10">
    <property type="entry name" value="DD-peptidase/beta-lactamase superfamily"/>
    <property type="match status" value="1"/>
</dbReference>
<evidence type="ECO:0000256" key="7">
    <source>
        <dbReference type="ARBA" id="ARBA00022801"/>
    </source>
</evidence>
<evidence type="ECO:0000313" key="17">
    <source>
        <dbReference type="Proteomes" id="UP000724148"/>
    </source>
</evidence>